<dbReference type="HAMAP" id="MF_00469">
    <property type="entry name" value="TrhO"/>
    <property type="match status" value="1"/>
</dbReference>
<dbReference type="Pfam" id="PF17773">
    <property type="entry name" value="UPF0176_N"/>
    <property type="match status" value="1"/>
</dbReference>
<dbReference type="PANTHER" id="PTHR43268:SF3">
    <property type="entry name" value="RHODANESE-LIKE DOMAIN-CONTAINING PROTEIN 7-RELATED"/>
    <property type="match status" value="1"/>
</dbReference>
<dbReference type="SUPFAM" id="SSF52821">
    <property type="entry name" value="Rhodanese/Cell cycle control phosphatase"/>
    <property type="match status" value="1"/>
</dbReference>
<organism evidence="3 4">
    <name type="scientific">Seinonella peptonophila</name>
    <dbReference type="NCBI Taxonomy" id="112248"/>
    <lineage>
        <taxon>Bacteria</taxon>
        <taxon>Bacillati</taxon>
        <taxon>Bacillota</taxon>
        <taxon>Bacilli</taxon>
        <taxon>Bacillales</taxon>
        <taxon>Thermoactinomycetaceae</taxon>
        <taxon>Seinonella</taxon>
    </lineage>
</organism>
<evidence type="ECO:0000313" key="3">
    <source>
        <dbReference type="EMBL" id="SHE37858.1"/>
    </source>
</evidence>
<keyword evidence="4" id="KW-1185">Reference proteome</keyword>
<dbReference type="Pfam" id="PF12368">
    <property type="entry name" value="Rhodanese_C"/>
    <property type="match status" value="1"/>
</dbReference>
<evidence type="ECO:0000256" key="1">
    <source>
        <dbReference type="HAMAP-Rule" id="MF_00469"/>
    </source>
</evidence>
<protein>
    <recommendedName>
        <fullName evidence="1">tRNA uridine(34) hydroxylase</fullName>
        <ecNumber evidence="1">1.14.-.-</ecNumber>
    </recommendedName>
    <alternativeName>
        <fullName evidence="1">tRNA hydroxylation protein O</fullName>
    </alternativeName>
</protein>
<dbReference type="GO" id="GO:0016705">
    <property type="term" value="F:oxidoreductase activity, acting on paired donors, with incorporation or reduction of molecular oxygen"/>
    <property type="evidence" value="ECO:0007669"/>
    <property type="project" value="UniProtKB-UniRule"/>
</dbReference>
<dbReference type="AlphaFoldDB" id="A0A1M4T048"/>
<dbReference type="EC" id="1.14.-.-" evidence="1"/>
<evidence type="ECO:0000259" key="2">
    <source>
        <dbReference type="PROSITE" id="PS50206"/>
    </source>
</evidence>
<dbReference type="CDD" id="cd01518">
    <property type="entry name" value="RHOD_YceA"/>
    <property type="match status" value="1"/>
</dbReference>
<comment type="function">
    <text evidence="1">Catalyzes oxygen-dependent 5-hydroxyuridine (ho5U) modification at position 34 in tRNAs.</text>
</comment>
<comment type="catalytic activity">
    <reaction evidence="1">
        <text>uridine(34) in tRNA + AH2 + O2 = 5-hydroxyuridine(34) in tRNA + A + H2O</text>
        <dbReference type="Rhea" id="RHEA:64224"/>
        <dbReference type="Rhea" id="RHEA-COMP:11727"/>
        <dbReference type="Rhea" id="RHEA-COMP:13381"/>
        <dbReference type="ChEBI" id="CHEBI:13193"/>
        <dbReference type="ChEBI" id="CHEBI:15377"/>
        <dbReference type="ChEBI" id="CHEBI:15379"/>
        <dbReference type="ChEBI" id="CHEBI:17499"/>
        <dbReference type="ChEBI" id="CHEBI:65315"/>
        <dbReference type="ChEBI" id="CHEBI:136877"/>
    </reaction>
</comment>
<dbReference type="InterPro" id="IPR001763">
    <property type="entry name" value="Rhodanese-like_dom"/>
</dbReference>
<feature type="domain" description="Rhodanese" evidence="2">
    <location>
        <begin position="126"/>
        <end position="220"/>
    </location>
</feature>
<sequence length="301" mass="35114">MTNQDYQILLYYKFIHVQDPETEAKVHLDLCKQLDLRGRVLIAPEGINGTVSGTIAQTNAYMDYMNQHPLFNDIVYKIDPYHQHAFKKMFVRSKKELVTFRVEHELDPSKKTGQYLSPKKFYELLKDDDVIVIDGRNDYEYDLGHFRNAVRPDVSSFREFPEWIEKNLSQFKGRKILTYCTGGIRCEKLTAYMLEEGFDDVYQLDGGIVSYGRDPEVKGEFFDGKCYVFDERISVPINRVEEKIVGTCIHCGNQTEQYINCRVTTCNLQHLCCEDCNETFNGFCSHECKEKTDAVYLEEVR</sequence>
<dbReference type="InterPro" id="IPR022111">
    <property type="entry name" value="Rhodanese_C"/>
</dbReference>
<dbReference type="InterPro" id="IPR036873">
    <property type="entry name" value="Rhodanese-like_dom_sf"/>
</dbReference>
<accession>A0A1M4T048</accession>
<dbReference type="InterPro" id="IPR040503">
    <property type="entry name" value="TRHO_N"/>
</dbReference>
<dbReference type="OrthoDB" id="9778326at2"/>
<dbReference type="Gene3D" id="3.40.250.10">
    <property type="entry name" value="Rhodanese-like domain"/>
    <property type="match status" value="1"/>
</dbReference>
<name>A0A1M4T048_9BACL</name>
<dbReference type="Proteomes" id="UP000184476">
    <property type="component" value="Unassembled WGS sequence"/>
</dbReference>
<dbReference type="NCBIfam" id="NF001135">
    <property type="entry name" value="PRK00142.1-3"/>
    <property type="match status" value="1"/>
</dbReference>
<dbReference type="RefSeq" id="WP_073150660.1">
    <property type="nucleotide sequence ID" value="NZ_FQVL01000001.1"/>
</dbReference>
<keyword evidence="1" id="KW-0819">tRNA processing</keyword>
<dbReference type="STRING" id="112248.SAMN05444392_101238"/>
<comment type="similarity">
    <text evidence="1">Belongs to the TrhO family.</text>
</comment>
<dbReference type="PROSITE" id="PS50206">
    <property type="entry name" value="RHODANESE_3"/>
    <property type="match status" value="1"/>
</dbReference>
<dbReference type="SMART" id="SM00450">
    <property type="entry name" value="RHOD"/>
    <property type="match status" value="1"/>
</dbReference>
<evidence type="ECO:0000313" key="4">
    <source>
        <dbReference type="Proteomes" id="UP000184476"/>
    </source>
</evidence>
<dbReference type="InterPro" id="IPR020936">
    <property type="entry name" value="TrhO"/>
</dbReference>
<dbReference type="EMBL" id="FQVL01000001">
    <property type="protein sequence ID" value="SHE37858.1"/>
    <property type="molecule type" value="Genomic_DNA"/>
</dbReference>
<gene>
    <name evidence="1" type="primary">trhO</name>
    <name evidence="3" type="ORF">SAMN05444392_101238</name>
</gene>
<keyword evidence="1" id="KW-0560">Oxidoreductase</keyword>
<dbReference type="GO" id="GO:0006400">
    <property type="term" value="P:tRNA modification"/>
    <property type="evidence" value="ECO:0007669"/>
    <property type="project" value="UniProtKB-UniRule"/>
</dbReference>
<dbReference type="Gene3D" id="3.30.70.100">
    <property type="match status" value="1"/>
</dbReference>
<dbReference type="PANTHER" id="PTHR43268">
    <property type="entry name" value="THIOSULFATE SULFURTRANSFERASE/RHODANESE-LIKE DOMAIN-CONTAINING PROTEIN 2"/>
    <property type="match status" value="1"/>
</dbReference>
<reference evidence="3 4" key="1">
    <citation type="submission" date="2016-11" db="EMBL/GenBank/DDBJ databases">
        <authorList>
            <person name="Jaros S."/>
            <person name="Januszkiewicz K."/>
            <person name="Wedrychowicz H."/>
        </authorList>
    </citation>
    <scope>NUCLEOTIDE SEQUENCE [LARGE SCALE GENOMIC DNA]</scope>
    <source>
        <strain evidence="3 4">DSM 44666</strain>
    </source>
</reference>
<dbReference type="Pfam" id="PF00581">
    <property type="entry name" value="Rhodanese"/>
    <property type="match status" value="1"/>
</dbReference>
<proteinExistence type="inferred from homology"/>